<evidence type="ECO:0008006" key="4">
    <source>
        <dbReference type="Google" id="ProtNLM"/>
    </source>
</evidence>
<dbReference type="EMBL" id="JACMSC010000015">
    <property type="protein sequence ID" value="KAG6486595.1"/>
    <property type="molecule type" value="Genomic_DNA"/>
</dbReference>
<evidence type="ECO:0000256" key="1">
    <source>
        <dbReference type="SAM" id="MobiDB-lite"/>
    </source>
</evidence>
<proteinExistence type="predicted"/>
<evidence type="ECO:0000313" key="2">
    <source>
        <dbReference type="EMBL" id="KAG6486595.1"/>
    </source>
</evidence>
<feature type="region of interest" description="Disordered" evidence="1">
    <location>
        <begin position="685"/>
        <end position="736"/>
    </location>
</feature>
<protein>
    <recommendedName>
        <fullName evidence="4">Transcriptional regulator SLK2</fullName>
    </recommendedName>
</protein>
<evidence type="ECO:0000313" key="3">
    <source>
        <dbReference type="Proteomes" id="UP000734854"/>
    </source>
</evidence>
<comment type="caution">
    <text evidence="2">The sequence shown here is derived from an EMBL/GenBank/DDBJ whole genome shotgun (WGS) entry which is preliminary data.</text>
</comment>
<organism evidence="2 3">
    <name type="scientific">Zingiber officinale</name>
    <name type="common">Ginger</name>
    <name type="synonym">Amomum zingiber</name>
    <dbReference type="NCBI Taxonomy" id="94328"/>
    <lineage>
        <taxon>Eukaryota</taxon>
        <taxon>Viridiplantae</taxon>
        <taxon>Streptophyta</taxon>
        <taxon>Embryophyta</taxon>
        <taxon>Tracheophyta</taxon>
        <taxon>Spermatophyta</taxon>
        <taxon>Magnoliopsida</taxon>
        <taxon>Liliopsida</taxon>
        <taxon>Zingiberales</taxon>
        <taxon>Zingiberaceae</taxon>
        <taxon>Zingiber</taxon>
    </lineage>
</organism>
<sequence>MSDTLIPMSGNGCSSLGLTSGDMNHVPNSAANSSGPNIGANSLVTDANSALCGGQLQRCPSFSNEGYTRLPTSPISFSSNFSGSVIDGCSTVQQNPSLAQIQKQGLSGATSQLTQQDLGSLMNAQKKPRVDGRHEDALQRQLIQQLLQGHEPIQAQGQQNMQLQAILQQQRLLQQQQRQRQQQQIIQSFSHMQRGPMGNLQQQHLQSQALQLSIPVKQTIDNGICYRKLMQYLYHKRHRPHDNTILYWRKFVSEYFALQAKKRWCLSLYENMGNHALGIFAQLAIDAWQCDICGSKSGKGFEATFEVLPRLLQIKFDGGVIDENLFLDMPHECRLPSGIMVLKFEKAVEETVYEHVHIIHEGQLRILFTPELKVFMIFVHRGIQGVLHWWRLRIGVSLPVGEEPDSGHLPFERPIWGRIPRIEVFFAQVSYQSSQDLWSTGHCGSHVQSLRYHHVYDINLLQALVQDCARMWWGSCSDSATMVNQLLQVAQKYQATIAGNNSSVVSHQDLQASCNMLAATGRQLVKTLDLQAVNDLGFSKRYFRCLQIAEVVSSMKDLIDYSLEQKIGAIESLKNYPRQAAVEIKKVKLEGQLSNHSLSGDPGSLDKDVKIPPGLNSYMNDNLSTSLFANSDHQGVHALNNYQNVLRNTMNMKQNVLQQEASSSLSKSLLQQEASSSLSKALLQQEATTSLSKSRNAHPMQFPGSGSSHPTDASNNNLPGQHQQQPPLDGCLPLQNNLNGPLVNQQMQQHVIHQMLQEMMNNSKETPQQSTAPRANTNLAAGDANGCDTMSMPTRIDTGSFRNALEMQNNATALRKDGTVAVPCRNDSFKSAATASIPSISGNSLNSRLELLENLDFAEVDQIAQEFIDGGMFDGDSW</sequence>
<dbReference type="Pfam" id="PF01803">
    <property type="entry name" value="LIM_bind"/>
    <property type="match status" value="2"/>
</dbReference>
<reference evidence="2 3" key="1">
    <citation type="submission" date="2020-08" db="EMBL/GenBank/DDBJ databases">
        <title>Plant Genome Project.</title>
        <authorList>
            <person name="Zhang R.-G."/>
        </authorList>
    </citation>
    <scope>NUCLEOTIDE SEQUENCE [LARGE SCALE GENOMIC DNA]</scope>
    <source>
        <tissue evidence="2">Rhizome</tissue>
    </source>
</reference>
<accession>A0A8J5FH23</accession>
<dbReference type="AlphaFoldDB" id="A0A8J5FH23"/>
<dbReference type="PANTHER" id="PTHR10378">
    <property type="entry name" value="LIM DOMAIN-BINDING PROTEIN"/>
    <property type="match status" value="1"/>
</dbReference>
<feature type="compositionally biased region" description="Polar residues" evidence="1">
    <location>
        <begin position="704"/>
        <end position="726"/>
    </location>
</feature>
<gene>
    <name evidence="2" type="ORF">ZIOFF_055173</name>
</gene>
<dbReference type="InterPro" id="IPR029005">
    <property type="entry name" value="LIM-bd/SEUSS"/>
</dbReference>
<keyword evidence="3" id="KW-1185">Reference proteome</keyword>
<dbReference type="Proteomes" id="UP000734854">
    <property type="component" value="Unassembled WGS sequence"/>
</dbReference>
<name>A0A8J5FH23_ZINOF</name>